<accession>A0A165SQ53</accession>
<gene>
    <name evidence="1" type="ORF">AKL17_2801</name>
</gene>
<keyword evidence="2" id="KW-1185">Reference proteome</keyword>
<dbReference type="EMBL" id="CP012661">
    <property type="protein sequence ID" value="AMY70039.1"/>
    <property type="molecule type" value="Genomic_DNA"/>
</dbReference>
<evidence type="ECO:0000313" key="2">
    <source>
        <dbReference type="Proteomes" id="UP000076128"/>
    </source>
</evidence>
<dbReference type="KEGG" id="daa:AKL17_2801"/>
<dbReference type="Proteomes" id="UP000076128">
    <property type="component" value="Chromosome"/>
</dbReference>
<organism evidence="1 2">
    <name type="scientific">Frigidibacter mobilis</name>
    <dbReference type="NCBI Taxonomy" id="1335048"/>
    <lineage>
        <taxon>Bacteria</taxon>
        <taxon>Pseudomonadati</taxon>
        <taxon>Pseudomonadota</taxon>
        <taxon>Alphaproteobacteria</taxon>
        <taxon>Rhodobacterales</taxon>
        <taxon>Paracoccaceae</taxon>
        <taxon>Frigidibacter</taxon>
    </lineage>
</organism>
<reference evidence="1 2" key="1">
    <citation type="submission" date="2015-09" db="EMBL/GenBank/DDBJ databases">
        <title>Complete genome sequence of Defluviimonas alba cai42t isolated from an oilfield in Xinjiang.</title>
        <authorList>
            <person name="Geng S."/>
            <person name="Pan X."/>
            <person name="Wu X."/>
        </authorList>
    </citation>
    <scope>NUCLEOTIDE SEQUENCE [LARGE SCALE GENOMIC DNA]</scope>
    <source>
        <strain evidence="2">cai42</strain>
    </source>
</reference>
<proteinExistence type="predicted"/>
<evidence type="ECO:0000313" key="1">
    <source>
        <dbReference type="EMBL" id="AMY70039.1"/>
    </source>
</evidence>
<name>A0A165SQ53_9RHOB</name>
<dbReference type="AlphaFoldDB" id="A0A165SQ53"/>
<evidence type="ECO:0008006" key="3">
    <source>
        <dbReference type="Google" id="ProtNLM"/>
    </source>
</evidence>
<sequence>MAFEGAKLYFGYNPDEAVIEFREVTVESAALRARGTARAWLQGMETGFPTGLVAQVALSDLRADPLGLFETPVTFQSGAMDLKLTLDPFRLSVGQFVLVDETGRRISAGGTASADADGWDLALDVALDAVAHDRLIALWPLALVPRTREWISENVTTGELFDVRAAVRLAPRTEPRMSLAYEFRGAEVRVLKTLPPVQDGSGYATIEGNTHTLVVGRGHVVAPNGEPVDMAGSVMTVPDIEQKPAPVEIVLRTSSTISAALSLLDEPPFHIMQKAGRGIDIAEGQARAEARLKLTLAPKLRPEDVDYSVVAELSGVRSDKVVPGREVLSDALDLRADRQGMTLSGPGTLSGVPFRMAWRQEFGPAQRGRSRLDGTVELSPRFLTAFKIGLPPGMVQGEGIANITIDLAPDAPPAFRLQSDLNRVVLSIPEIGWGKPAAQTGTLDVSGRLGTPPVIDALRLEAPGLSASGSVALEADGALEAVKLTRAQFGDWFDGKMELRSRGRGRVPAVVVTGGSADLRRAEFGSSGGGGGDSPPIQVTLDRLTVSETIALTRLRGDFSSRGGFSGRFTGLVNGEAEVSGTVAPTRGTGRTGVRMQSQDAGAVFRATGIFSRAGWGDGSGADPARRRQGQL</sequence>
<dbReference type="STRING" id="1335048.AKL17_2801"/>
<protein>
    <recommendedName>
        <fullName evidence="3">DUF3971 domain-containing protein</fullName>
    </recommendedName>
</protein>
<dbReference type="PATRIC" id="fig|1335048.3.peg.2915"/>